<evidence type="ECO:0000256" key="10">
    <source>
        <dbReference type="SAM" id="MobiDB-lite"/>
    </source>
</evidence>
<dbReference type="AlphaFoldDB" id="A0A498PXA7"/>
<feature type="binding site" evidence="8">
    <location>
        <position position="627"/>
    </location>
    <ligand>
        <name>ATP</name>
        <dbReference type="ChEBI" id="CHEBI:30616"/>
    </ligand>
</feature>
<evidence type="ECO:0000256" key="1">
    <source>
        <dbReference type="ARBA" id="ARBA00022553"/>
    </source>
</evidence>
<keyword evidence="3 8" id="KW-0479">Metal-binding</keyword>
<feature type="binding site" evidence="8">
    <location>
        <position position="531"/>
    </location>
    <ligand>
        <name>ATP</name>
        <dbReference type="ChEBI" id="CHEBI:30616"/>
    </ligand>
</feature>
<dbReference type="HAMAP" id="MF_00347">
    <property type="entry name" value="Polyphosphate_kinase"/>
    <property type="match status" value="1"/>
</dbReference>
<dbReference type="FunFam" id="3.30.870.10:FF:000001">
    <property type="entry name" value="Polyphosphate kinase"/>
    <property type="match status" value="1"/>
</dbReference>
<dbReference type="InterPro" id="IPR041108">
    <property type="entry name" value="PP_kinase_C_1"/>
</dbReference>
<evidence type="ECO:0000256" key="7">
    <source>
        <dbReference type="ARBA" id="ARBA00022842"/>
    </source>
</evidence>
<feature type="compositionally biased region" description="Basic and acidic residues" evidence="10">
    <location>
        <begin position="729"/>
        <end position="745"/>
    </location>
</feature>
<keyword evidence="7 8" id="KW-0460">Magnesium</keyword>
<dbReference type="PANTHER" id="PTHR30218">
    <property type="entry name" value="POLYPHOSPHATE KINASE"/>
    <property type="match status" value="1"/>
</dbReference>
<dbReference type="NCBIfam" id="TIGR03705">
    <property type="entry name" value="poly_P_kin"/>
    <property type="match status" value="1"/>
</dbReference>
<keyword evidence="16" id="KW-1185">Reference proteome</keyword>
<evidence type="ECO:0000259" key="12">
    <source>
        <dbReference type="Pfam" id="PF13089"/>
    </source>
</evidence>
<dbReference type="SUPFAM" id="SSF143724">
    <property type="entry name" value="PHP14-like"/>
    <property type="match status" value="1"/>
</dbReference>
<keyword evidence="2 8" id="KW-0808">Transferase</keyword>
<dbReference type="InterPro" id="IPR036830">
    <property type="entry name" value="PP_kinase_middle_dom_sf"/>
</dbReference>
<dbReference type="Pfam" id="PF02503">
    <property type="entry name" value="PP_kinase"/>
    <property type="match status" value="1"/>
</dbReference>
<feature type="region of interest" description="Disordered" evidence="10">
    <location>
        <begin position="723"/>
        <end position="745"/>
    </location>
</feature>
<evidence type="ECO:0000256" key="9">
    <source>
        <dbReference type="RuleBase" id="RU003800"/>
    </source>
</evidence>
<evidence type="ECO:0000256" key="5">
    <source>
        <dbReference type="ARBA" id="ARBA00022777"/>
    </source>
</evidence>
<dbReference type="Pfam" id="PF13089">
    <property type="entry name" value="PP_kinase_N"/>
    <property type="match status" value="1"/>
</dbReference>
<evidence type="ECO:0000256" key="8">
    <source>
        <dbReference type="HAMAP-Rule" id="MF_00347"/>
    </source>
</evidence>
<dbReference type="PANTHER" id="PTHR30218:SF0">
    <property type="entry name" value="POLYPHOSPHATE KINASE"/>
    <property type="match status" value="1"/>
</dbReference>
<evidence type="ECO:0000256" key="3">
    <source>
        <dbReference type="ARBA" id="ARBA00022723"/>
    </source>
</evidence>
<evidence type="ECO:0000256" key="6">
    <source>
        <dbReference type="ARBA" id="ARBA00022840"/>
    </source>
</evidence>
<dbReference type="Gene3D" id="3.30.870.10">
    <property type="entry name" value="Endonuclease Chain A"/>
    <property type="match status" value="2"/>
</dbReference>
<sequence>MSALCWQPHRVISNDRWVTETETSPVTEARPDENAWHPGDSALTAPPAATPAAITDQLPEDRYLNRELSWLDFNARVLALAADNSMPLLERAKFLAIFASNLDEFYMVRVAGLKRRDEMGLSVRSADGLTPREQLGRIGEQTQQIASRHARVFLDSVLPALGEEGIYIITWADLNETEREQLSTYFNEQVFPVLTPLAVDPAHPFPFVSGLSLNLAVTVRQPDDGGQHFARVKVPDNVDRFVELVGHSDADGTEGQTVHRFLPVEELIAAFLPVLFPGMEIVEHHAFRITRNADFEVEEDRDEDLLQALERELARRRFGSPVRLEVADDMTEGMLELLLRELDVHPGDVIEVPGLLDLSSLWQIYGLDRPALKDRTFVPATHPAFAERETPKSIFATLREGDVLVHHPYDSFSTSVQRFIEQAAADPDVLAIKQTLYRTSGDSPIVRALIDAAEAGKQVVALVEIKARFDEQANIRWARQLEQAGVHVAYGIVGLKTHCKTALVVRREGPLIRRYCHVGTGNYNSKTARLYEDVGLLTAAPDIGADLTDLFNSLTGYSRKVSYRNLLVAPHGIRSGIIERVEREVAAHRENGNGRIRLKMNALVDEQVIDALYRASRAGVPTEVVVRGICALRPGAEGFSESITVRSILGRFLEHSRILHFRAIDEFWIGSADMMHRNLDRRVEVMAQVKDPRLTAQLDDLFESALDPSTRCWELGTDGQWTAAPQDGHSVRDHQVSRMERHRSP</sequence>
<dbReference type="SUPFAM" id="SSF56024">
    <property type="entry name" value="Phospholipase D/nuclease"/>
    <property type="match status" value="2"/>
</dbReference>
<feature type="domain" description="Polyphosphate kinase N-terminal" evidence="12">
    <location>
        <begin position="63"/>
        <end position="168"/>
    </location>
</feature>
<evidence type="ECO:0000313" key="15">
    <source>
        <dbReference type="EMBL" id="VBA36943.1"/>
    </source>
</evidence>
<feature type="domain" description="Polyphosphate kinase C-terminal" evidence="13">
    <location>
        <begin position="566"/>
        <end position="730"/>
    </location>
</feature>
<evidence type="ECO:0000256" key="2">
    <source>
        <dbReference type="ARBA" id="ARBA00022679"/>
    </source>
</evidence>
<name>A0A498PXA7_9MYCO</name>
<keyword evidence="5 8" id="KW-0418">Kinase</keyword>
<gene>
    <name evidence="8 15" type="primary">ppk</name>
    <name evidence="15" type="ORF">LAUMK136_01674</name>
</gene>
<evidence type="ECO:0000259" key="11">
    <source>
        <dbReference type="Pfam" id="PF02503"/>
    </source>
</evidence>
<comment type="PTM">
    <text evidence="8 9">An intermediate of this reaction is the autophosphorylated ppk in which a phosphate is covalently linked to a histidine residue through a N-P bond.</text>
</comment>
<proteinExistence type="inferred from homology"/>
<dbReference type="NCBIfam" id="NF003918">
    <property type="entry name" value="PRK05443.1-2"/>
    <property type="match status" value="1"/>
</dbReference>
<dbReference type="GO" id="GO:0005524">
    <property type="term" value="F:ATP binding"/>
    <property type="evidence" value="ECO:0007669"/>
    <property type="project" value="UniProtKB-KW"/>
</dbReference>
<feature type="binding site" evidence="8">
    <location>
        <position position="101"/>
    </location>
    <ligand>
        <name>ATP</name>
        <dbReference type="ChEBI" id="CHEBI:30616"/>
    </ligand>
</feature>
<evidence type="ECO:0000313" key="16">
    <source>
        <dbReference type="Proteomes" id="UP000273307"/>
    </source>
</evidence>
<feature type="binding site" evidence="8">
    <location>
        <position position="655"/>
    </location>
    <ligand>
        <name>ATP</name>
        <dbReference type="ChEBI" id="CHEBI:30616"/>
    </ligand>
</feature>
<protein>
    <recommendedName>
        <fullName evidence="8 9">Polyphosphate kinase</fullName>
        <ecNumber evidence="8 9">2.7.4.1</ecNumber>
    </recommendedName>
    <alternativeName>
        <fullName evidence="8">ATP-polyphosphate phosphotransferase</fullName>
    </alternativeName>
    <alternativeName>
        <fullName evidence="8">Polyphosphoric acid kinase</fullName>
    </alternativeName>
</protein>
<dbReference type="NCBIfam" id="NF003922">
    <property type="entry name" value="PRK05443.2-3"/>
    <property type="match status" value="1"/>
</dbReference>
<dbReference type="Proteomes" id="UP000273307">
    <property type="component" value="Unassembled WGS sequence"/>
</dbReference>
<comment type="cofactor">
    <cofactor evidence="8">
        <name>Mg(2+)</name>
        <dbReference type="ChEBI" id="CHEBI:18420"/>
    </cofactor>
</comment>
<reference evidence="15 16" key="1">
    <citation type="submission" date="2018-09" db="EMBL/GenBank/DDBJ databases">
        <authorList>
            <person name="Tagini F."/>
        </authorList>
    </citation>
    <scope>NUCLEOTIDE SEQUENCE [LARGE SCALE GENOMIC DNA]</scope>
    <source>
        <strain evidence="15 16">MK136</strain>
    </source>
</reference>
<dbReference type="PIRSF" id="PIRSF015589">
    <property type="entry name" value="PP_kinase"/>
    <property type="match status" value="1"/>
</dbReference>
<dbReference type="GO" id="GO:0009358">
    <property type="term" value="C:polyphosphate kinase complex"/>
    <property type="evidence" value="ECO:0007669"/>
    <property type="project" value="InterPro"/>
</dbReference>
<dbReference type="Gene3D" id="1.20.58.310">
    <property type="entry name" value="Polyphosphate kinase N-terminal domain"/>
    <property type="match status" value="1"/>
</dbReference>
<dbReference type="Pfam" id="PF13090">
    <property type="entry name" value="PP_kinase_C"/>
    <property type="match status" value="1"/>
</dbReference>
<dbReference type="EMBL" id="UPHP01000039">
    <property type="protein sequence ID" value="VBA36943.1"/>
    <property type="molecule type" value="Genomic_DNA"/>
</dbReference>
<dbReference type="Pfam" id="PF17941">
    <property type="entry name" value="PP_kinase_C_1"/>
    <property type="match status" value="1"/>
</dbReference>
<dbReference type="FunFam" id="1.20.58.310:FF:000002">
    <property type="entry name" value="Polyphosphate kinase"/>
    <property type="match status" value="1"/>
</dbReference>
<dbReference type="GO" id="GO:0008976">
    <property type="term" value="F:polyphosphate kinase activity"/>
    <property type="evidence" value="ECO:0007669"/>
    <property type="project" value="UniProtKB-UniRule"/>
</dbReference>
<keyword evidence="4 8" id="KW-0547">Nucleotide-binding</keyword>
<dbReference type="Gene3D" id="3.30.1840.10">
    <property type="entry name" value="Polyphosphate kinase middle domain"/>
    <property type="match status" value="1"/>
</dbReference>
<evidence type="ECO:0000256" key="4">
    <source>
        <dbReference type="ARBA" id="ARBA00022741"/>
    </source>
</evidence>
<organism evidence="15 16">
    <name type="scientific">Mycobacterium attenuatum</name>
    <dbReference type="NCBI Taxonomy" id="2341086"/>
    <lineage>
        <taxon>Bacteria</taxon>
        <taxon>Bacillati</taxon>
        <taxon>Actinomycetota</taxon>
        <taxon>Actinomycetes</taxon>
        <taxon>Mycobacteriales</taxon>
        <taxon>Mycobacteriaceae</taxon>
        <taxon>Mycobacterium</taxon>
    </lineage>
</organism>
<comment type="function">
    <text evidence="8 9">Catalyzes the reversible transfer of the terminal phosphate of ATP to form a long-chain polyphosphate (polyP).</text>
</comment>
<dbReference type="NCBIfam" id="NF003921">
    <property type="entry name" value="PRK05443.2-2"/>
    <property type="match status" value="1"/>
</dbReference>
<dbReference type="InterPro" id="IPR003414">
    <property type="entry name" value="PP_kinase"/>
</dbReference>
<keyword evidence="1 8" id="KW-0597">Phosphoprotein</keyword>
<dbReference type="SUPFAM" id="SSF140356">
    <property type="entry name" value="PPK N-terminal domain-like"/>
    <property type="match status" value="1"/>
</dbReference>
<dbReference type="EC" id="2.7.4.1" evidence="8 9"/>
<evidence type="ECO:0000259" key="13">
    <source>
        <dbReference type="Pfam" id="PF13090"/>
    </source>
</evidence>
<comment type="similarity">
    <text evidence="8 9">Belongs to the polyphosphate kinase 1 (PPK1) family.</text>
</comment>
<dbReference type="FunFam" id="3.30.1840.10:FF:000002">
    <property type="entry name" value="Polyphosphate kinase"/>
    <property type="match status" value="1"/>
</dbReference>
<dbReference type="InterPro" id="IPR036832">
    <property type="entry name" value="PPK_N_dom_sf"/>
</dbReference>
<dbReference type="NCBIfam" id="NF003917">
    <property type="entry name" value="PRK05443.1-1"/>
    <property type="match status" value="1"/>
</dbReference>
<feature type="domain" description="Polyphosphate kinase C-terminal" evidence="14">
    <location>
        <begin position="393"/>
        <end position="559"/>
    </location>
</feature>
<feature type="active site" description="Phosphohistidine intermediate" evidence="8">
    <location>
        <position position="498"/>
    </location>
</feature>
<dbReference type="InterPro" id="IPR024953">
    <property type="entry name" value="PP_kinase_middle"/>
</dbReference>
<feature type="binding site" evidence="8">
    <location>
        <position position="468"/>
    </location>
    <ligand>
        <name>Mg(2+)</name>
        <dbReference type="ChEBI" id="CHEBI:18420"/>
    </ligand>
</feature>
<feature type="domain" description="Polyphosphate kinase middle" evidence="11">
    <location>
        <begin position="178"/>
        <end position="364"/>
    </location>
</feature>
<dbReference type="GO" id="GO:0006799">
    <property type="term" value="P:polyphosphate biosynthetic process"/>
    <property type="evidence" value="ECO:0007669"/>
    <property type="project" value="UniProtKB-UniRule"/>
</dbReference>
<accession>A0A498PXA7</accession>
<feature type="binding site" evidence="8">
    <location>
        <position position="438"/>
    </location>
    <ligand>
        <name>Mg(2+)</name>
        <dbReference type="ChEBI" id="CHEBI:18420"/>
    </ligand>
</feature>
<dbReference type="InterPro" id="IPR025200">
    <property type="entry name" value="PPK_C_dom2"/>
</dbReference>
<evidence type="ECO:0000259" key="14">
    <source>
        <dbReference type="Pfam" id="PF17941"/>
    </source>
</evidence>
<dbReference type="GO" id="GO:0046872">
    <property type="term" value="F:metal ion binding"/>
    <property type="evidence" value="ECO:0007669"/>
    <property type="project" value="UniProtKB-KW"/>
</dbReference>
<dbReference type="CDD" id="cd09165">
    <property type="entry name" value="PLDc_PaPPK1_C1_like"/>
    <property type="match status" value="1"/>
</dbReference>
<dbReference type="InterPro" id="IPR025198">
    <property type="entry name" value="PPK_N_dom"/>
</dbReference>
<keyword evidence="6 8" id="KW-0067">ATP-binding</keyword>
<comment type="catalytic activity">
    <reaction evidence="8 9">
        <text>[phosphate](n) + ATP = [phosphate](n+1) + ADP</text>
        <dbReference type="Rhea" id="RHEA:19573"/>
        <dbReference type="Rhea" id="RHEA-COMP:9859"/>
        <dbReference type="Rhea" id="RHEA-COMP:14280"/>
        <dbReference type="ChEBI" id="CHEBI:16838"/>
        <dbReference type="ChEBI" id="CHEBI:30616"/>
        <dbReference type="ChEBI" id="CHEBI:456216"/>
        <dbReference type="EC" id="2.7.4.1"/>
    </reaction>
</comment>